<organism evidence="2">
    <name type="scientific">Paramoeba aestuarina</name>
    <dbReference type="NCBI Taxonomy" id="180227"/>
    <lineage>
        <taxon>Eukaryota</taxon>
        <taxon>Amoebozoa</taxon>
        <taxon>Discosea</taxon>
        <taxon>Flabellinia</taxon>
        <taxon>Dactylopodida</taxon>
        <taxon>Paramoebidae</taxon>
        <taxon>Paramoeba</taxon>
    </lineage>
</organism>
<proteinExistence type="predicted"/>
<dbReference type="AlphaFoldDB" id="A0A7S4PF11"/>
<evidence type="ECO:0000313" key="2">
    <source>
        <dbReference type="EMBL" id="CAE2332527.1"/>
    </source>
</evidence>
<protein>
    <submittedName>
        <fullName evidence="2">Uncharacterized protein</fullName>
    </submittedName>
</protein>
<dbReference type="EMBL" id="HBKR01034795">
    <property type="protein sequence ID" value="CAE2332527.1"/>
    <property type="molecule type" value="Transcribed_RNA"/>
</dbReference>
<sequence length="291" mass="33183">MASYQTYYKQLEEKFEKQRADLRDRLVIELTEKKMASEQNLRKLKGSNDKEKDKKIEEEKEKAIQMVAELTAKCNTEVSALQEEFDLSTKLLVEAYEKYLQGIDSSPKFLNLTVNVSLPKQQITLKSIVLKPTDTTTELKQKIEERLVLLKNPISDFGKDAVFILHPLFGSDEKGKGKEEDSAIYLKEKVAIVLCSDPPPPQGSTISVMGGVTLESDKPKQCFTQLPFEKGKSQCSYYTCLTCKKMNWICATCVDVCHKGHETKPYILDHKPNWACCYCVKMKKCTIVKKK</sequence>
<reference evidence="2" key="1">
    <citation type="submission" date="2021-01" db="EMBL/GenBank/DDBJ databases">
        <authorList>
            <person name="Corre E."/>
            <person name="Pelletier E."/>
            <person name="Niang G."/>
            <person name="Scheremetjew M."/>
            <person name="Finn R."/>
            <person name="Kale V."/>
            <person name="Holt S."/>
            <person name="Cochrane G."/>
            <person name="Meng A."/>
            <person name="Brown T."/>
            <person name="Cohen L."/>
        </authorList>
    </citation>
    <scope>NUCLEOTIDE SEQUENCE</scope>
    <source>
        <strain evidence="2">SoJaBio B1-5/56/2</strain>
    </source>
</reference>
<accession>A0A7S4PF11</accession>
<name>A0A7S4PF11_9EUKA</name>
<keyword evidence="1" id="KW-0175">Coiled coil</keyword>
<gene>
    <name evidence="2" type="ORF">NAES01612_LOCUS22760</name>
</gene>
<evidence type="ECO:0000256" key="1">
    <source>
        <dbReference type="SAM" id="Coils"/>
    </source>
</evidence>
<feature type="coiled-coil region" evidence="1">
    <location>
        <begin position="1"/>
        <end position="73"/>
    </location>
</feature>